<evidence type="ECO:0000256" key="3">
    <source>
        <dbReference type="SAM" id="SignalP"/>
    </source>
</evidence>
<feature type="signal peptide" evidence="3">
    <location>
        <begin position="1"/>
        <end position="21"/>
    </location>
</feature>
<gene>
    <name evidence="4" type="primary">SUVC01G0190</name>
    <name evidence="4" type="ORF">SUVC_01G0190</name>
</gene>
<dbReference type="PANTHER" id="PTHR46188:SF1">
    <property type="entry name" value="BOLA-LIKE PROTEIN 3"/>
    <property type="match status" value="1"/>
</dbReference>
<dbReference type="InterPro" id="IPR052275">
    <property type="entry name" value="Mt_Fe-S_assembly_factor"/>
</dbReference>
<evidence type="ECO:0008006" key="6">
    <source>
        <dbReference type="Google" id="ProtNLM"/>
    </source>
</evidence>
<dbReference type="InterPro" id="IPR002634">
    <property type="entry name" value="BolA"/>
</dbReference>
<dbReference type="SUPFAM" id="SSF82657">
    <property type="entry name" value="BolA-like"/>
    <property type="match status" value="1"/>
</dbReference>
<dbReference type="PANTHER" id="PTHR46188">
    <property type="entry name" value="BOLA-LIKE PROTEIN 3"/>
    <property type="match status" value="1"/>
</dbReference>
<name>A0AA35J9X5_SACUV</name>
<reference evidence="4" key="1">
    <citation type="submission" date="2022-10" db="EMBL/GenBank/DDBJ databases">
        <authorList>
            <person name="Byrne P K."/>
        </authorList>
    </citation>
    <scope>NUCLEOTIDE SEQUENCE</scope>
    <source>
        <strain evidence="4">CBS7001</strain>
    </source>
</reference>
<sequence length="176" mass="19370">MACAMGPSVLIACLNIALRSALLLCSLFDLSFPRLDKFLHLAHSLQTVRAKGEGPAIGNTTSNTMLRSRLAKTACWPRILTGPKLWYSTQMAMTPEEKMITDKLQQELQPEACKVQDVSGGCGSMFAINVTSKKFNGLSLIKQHQLVNRILKEDISRWHGLQLTTKKVSVKNPGSS</sequence>
<evidence type="ECO:0000256" key="1">
    <source>
        <dbReference type="ARBA" id="ARBA00005578"/>
    </source>
</evidence>
<keyword evidence="3" id="KW-0732">Signal</keyword>
<dbReference type="Proteomes" id="UP001162090">
    <property type="component" value="Chromosome 1"/>
</dbReference>
<evidence type="ECO:0000256" key="2">
    <source>
        <dbReference type="RuleBase" id="RU003860"/>
    </source>
</evidence>
<organism evidence="4 5">
    <name type="scientific">Saccharomyces uvarum</name>
    <name type="common">Yeast</name>
    <name type="synonym">Saccharomyces bayanus var. uvarum</name>
    <dbReference type="NCBI Taxonomy" id="230603"/>
    <lineage>
        <taxon>Eukaryota</taxon>
        <taxon>Fungi</taxon>
        <taxon>Dikarya</taxon>
        <taxon>Ascomycota</taxon>
        <taxon>Saccharomycotina</taxon>
        <taxon>Saccharomycetes</taxon>
        <taxon>Saccharomycetales</taxon>
        <taxon>Saccharomycetaceae</taxon>
        <taxon>Saccharomyces</taxon>
    </lineage>
</organism>
<dbReference type="AlphaFoldDB" id="A0AA35J9X5"/>
<dbReference type="GO" id="GO:0005759">
    <property type="term" value="C:mitochondrial matrix"/>
    <property type="evidence" value="ECO:0007669"/>
    <property type="project" value="TreeGrafter"/>
</dbReference>
<dbReference type="InterPro" id="IPR036065">
    <property type="entry name" value="BolA-like_sf"/>
</dbReference>
<dbReference type="Pfam" id="PF01722">
    <property type="entry name" value="BolA"/>
    <property type="match status" value="1"/>
</dbReference>
<evidence type="ECO:0000313" key="4">
    <source>
        <dbReference type="EMBL" id="CAI4054226.1"/>
    </source>
</evidence>
<proteinExistence type="inferred from homology"/>
<comment type="similarity">
    <text evidence="1 2">Belongs to the BolA/IbaG family.</text>
</comment>
<feature type="chain" id="PRO_5041377792" description="Altered inheritance of mitochondria protein 1" evidence="3">
    <location>
        <begin position="22"/>
        <end position="176"/>
    </location>
</feature>
<protein>
    <recommendedName>
        <fullName evidence="6">Altered inheritance of mitochondria protein 1</fullName>
    </recommendedName>
</protein>
<dbReference type="Gene3D" id="3.10.20.90">
    <property type="entry name" value="Phosphatidylinositol 3-kinase Catalytic Subunit, Chain A, domain 1"/>
    <property type="match status" value="1"/>
</dbReference>
<accession>A0AA35J9X5</accession>
<dbReference type="EMBL" id="OX365912">
    <property type="protein sequence ID" value="CAI4054226.1"/>
    <property type="molecule type" value="Genomic_DNA"/>
</dbReference>
<evidence type="ECO:0000313" key="5">
    <source>
        <dbReference type="Proteomes" id="UP001162090"/>
    </source>
</evidence>